<sequence length="304" mass="35309">MSPDWSSLITLQQWPGKLGNEIANKVKTAISYDIPTGGLLAWGFLSEQMRHQAKNPQIRTEENLKLHLDPDYIDIYPNHPSLQEAQFWFFSFMNCLFLFIQKYFSDRFPRWSHAKVEFVSSVPTTWKNAAVIAHIENIIRHAGFGSCQNQTIHISLTETESAAGDPISIKHGIRYPYRLKRALSTERAPRRTQIVMSPLPPTQLPRSTAHDGVVRVCTLESTLEHADMQRKNNHWYNWSREYWLAEFEMWILVGAADLKFQLWSKRGQRLDRSGNVIAVEWEPPRRGVDADAIRKEVYRGIYRT</sequence>
<keyword evidence="2" id="KW-1185">Reference proteome</keyword>
<gene>
    <name evidence="1" type="ORF">SLS56_004279</name>
</gene>
<dbReference type="Proteomes" id="UP001521116">
    <property type="component" value="Unassembled WGS sequence"/>
</dbReference>
<dbReference type="EMBL" id="JAJVDC020000038">
    <property type="protein sequence ID" value="KAL1631760.1"/>
    <property type="molecule type" value="Genomic_DNA"/>
</dbReference>
<name>A0ABR3SWR2_9PEZI</name>
<evidence type="ECO:0000313" key="1">
    <source>
        <dbReference type="EMBL" id="KAL1631760.1"/>
    </source>
</evidence>
<organism evidence="1 2">
    <name type="scientific">Neofusicoccum ribis</name>
    <dbReference type="NCBI Taxonomy" id="45134"/>
    <lineage>
        <taxon>Eukaryota</taxon>
        <taxon>Fungi</taxon>
        <taxon>Dikarya</taxon>
        <taxon>Ascomycota</taxon>
        <taxon>Pezizomycotina</taxon>
        <taxon>Dothideomycetes</taxon>
        <taxon>Dothideomycetes incertae sedis</taxon>
        <taxon>Botryosphaeriales</taxon>
        <taxon>Botryosphaeriaceae</taxon>
        <taxon>Neofusicoccum</taxon>
    </lineage>
</organism>
<protein>
    <submittedName>
        <fullName evidence="1">Uncharacterized protein</fullName>
    </submittedName>
</protein>
<proteinExistence type="predicted"/>
<accession>A0ABR3SWR2</accession>
<comment type="caution">
    <text evidence="1">The sequence shown here is derived from an EMBL/GenBank/DDBJ whole genome shotgun (WGS) entry which is preliminary data.</text>
</comment>
<evidence type="ECO:0000313" key="2">
    <source>
        <dbReference type="Proteomes" id="UP001521116"/>
    </source>
</evidence>
<reference evidence="1 2" key="1">
    <citation type="submission" date="2024-02" db="EMBL/GenBank/DDBJ databases">
        <title>De novo assembly and annotation of 12 fungi associated with fruit tree decline syndrome in Ontario, Canada.</title>
        <authorList>
            <person name="Sulman M."/>
            <person name="Ellouze W."/>
            <person name="Ilyukhin E."/>
        </authorList>
    </citation>
    <scope>NUCLEOTIDE SEQUENCE [LARGE SCALE GENOMIC DNA]</scope>
    <source>
        <strain evidence="1 2">M1-105</strain>
    </source>
</reference>